<dbReference type="AlphaFoldDB" id="A0AA46TUX0"/>
<dbReference type="EMBL" id="CP109635">
    <property type="protein sequence ID" value="UYT09827.1"/>
    <property type="molecule type" value="Genomic_DNA"/>
</dbReference>
<dbReference type="RefSeq" id="WP_264307885.1">
    <property type="nucleotide sequence ID" value="NZ_CP109635.1"/>
</dbReference>
<dbReference type="Proteomes" id="UP001164042">
    <property type="component" value="Chromosome"/>
</dbReference>
<feature type="chain" id="PRO_5041302146" description="DUF5648 domain-containing protein" evidence="1">
    <location>
        <begin position="26"/>
        <end position="243"/>
    </location>
</feature>
<name>A0AA46TUX0_9LACT</name>
<evidence type="ECO:0000313" key="3">
    <source>
        <dbReference type="EMBL" id="UYT09827.1"/>
    </source>
</evidence>
<reference evidence="3" key="1">
    <citation type="submission" date="2022-10" db="EMBL/GenBank/DDBJ databases">
        <title>Genome assembly of Lactococcus garvieae isolates from cricket gut.</title>
        <authorList>
            <person name="Luecke A.R."/>
            <person name="Brown A.M.V."/>
            <person name="Wakeman C.A."/>
        </authorList>
    </citation>
    <scope>NUCLEOTIDE SEQUENCE</scope>
    <source>
        <strain evidence="3">Alexii-11_2</strain>
    </source>
</reference>
<keyword evidence="1" id="KW-0732">Signal</keyword>
<protein>
    <recommendedName>
        <fullName evidence="2">DUF5648 domain-containing protein</fullName>
    </recommendedName>
</protein>
<dbReference type="Pfam" id="PF18885">
    <property type="entry name" value="DUF5648"/>
    <property type="match status" value="1"/>
</dbReference>
<gene>
    <name evidence="3" type="ORF">OF801_07550</name>
</gene>
<sequence length="243" mass="26748">MKITRKQIIGTAVALLTLTGLAVSAKTTEASQVNVYRLYNKVSMEHLYTASKYEYDNLPKLSSDWKREGVNFQSYNTNQSNTKAVNRVYNPRSGEHIYTQDTYEVKVLTTMNGWRSEGVAFYAPKTSSKPVYRVFNAGAGLGAHFVTGDGFEKNSLVSRGWKYEGVAWYAIAGNSGGNNGGGNTTPPTTTFTGWVKNKEGKIIWQQGGFNTLKEASQAAADWVNSNNTLPPSNPNAPWSWGAY</sequence>
<evidence type="ECO:0000313" key="4">
    <source>
        <dbReference type="Proteomes" id="UP001164042"/>
    </source>
</evidence>
<evidence type="ECO:0000256" key="1">
    <source>
        <dbReference type="SAM" id="SignalP"/>
    </source>
</evidence>
<organism evidence="3 4">
    <name type="scientific">Lactococcus garvieae</name>
    <dbReference type="NCBI Taxonomy" id="1363"/>
    <lineage>
        <taxon>Bacteria</taxon>
        <taxon>Bacillati</taxon>
        <taxon>Bacillota</taxon>
        <taxon>Bacilli</taxon>
        <taxon>Lactobacillales</taxon>
        <taxon>Streptococcaceae</taxon>
        <taxon>Lactococcus</taxon>
    </lineage>
</organism>
<proteinExistence type="predicted"/>
<feature type="signal peptide" evidence="1">
    <location>
        <begin position="1"/>
        <end position="25"/>
    </location>
</feature>
<evidence type="ECO:0000259" key="2">
    <source>
        <dbReference type="Pfam" id="PF18885"/>
    </source>
</evidence>
<feature type="domain" description="DUF5648" evidence="2">
    <location>
        <begin position="35"/>
        <end position="170"/>
    </location>
</feature>
<accession>A0AA46TUX0</accession>
<dbReference type="InterPro" id="IPR043708">
    <property type="entry name" value="DUF5648"/>
</dbReference>